<dbReference type="Proteomes" id="UP000184300">
    <property type="component" value="Unassembled WGS sequence"/>
</dbReference>
<dbReference type="GO" id="GO:0005829">
    <property type="term" value="C:cytosol"/>
    <property type="evidence" value="ECO:0007669"/>
    <property type="project" value="TreeGrafter"/>
</dbReference>
<dbReference type="InterPro" id="IPR045046">
    <property type="entry name" value="Vps9-like"/>
</dbReference>
<dbReference type="VEuPathDB" id="FungiDB:ASPGLDRAFT_536982"/>
<evidence type="ECO:0000256" key="1">
    <source>
        <dbReference type="SAM" id="MobiDB-lite"/>
    </source>
</evidence>
<dbReference type="PANTHER" id="PTHR23101">
    <property type="entry name" value="RAB GDP/GTP EXCHANGE FACTOR"/>
    <property type="match status" value="1"/>
</dbReference>
<dbReference type="AlphaFoldDB" id="A0A1L9VEN3"/>
<feature type="region of interest" description="Disordered" evidence="1">
    <location>
        <begin position="1"/>
        <end position="98"/>
    </location>
</feature>
<proteinExistence type="predicted"/>
<feature type="compositionally biased region" description="Polar residues" evidence="1">
    <location>
        <begin position="412"/>
        <end position="434"/>
    </location>
</feature>
<dbReference type="GO" id="GO:0030139">
    <property type="term" value="C:endocytic vesicle"/>
    <property type="evidence" value="ECO:0007669"/>
    <property type="project" value="TreeGrafter"/>
</dbReference>
<evidence type="ECO:0000313" key="3">
    <source>
        <dbReference type="EMBL" id="OJJ82411.1"/>
    </source>
</evidence>
<dbReference type="GeneID" id="34464303"/>
<dbReference type="PROSITE" id="PS51205">
    <property type="entry name" value="VPS9"/>
    <property type="match status" value="1"/>
</dbReference>
<dbReference type="Pfam" id="PF02204">
    <property type="entry name" value="VPS9"/>
    <property type="match status" value="1"/>
</dbReference>
<feature type="compositionally biased region" description="Low complexity" evidence="1">
    <location>
        <begin position="590"/>
        <end position="601"/>
    </location>
</feature>
<dbReference type="STRING" id="1160497.A0A1L9VEN3"/>
<evidence type="ECO:0000259" key="2">
    <source>
        <dbReference type="PROSITE" id="PS51205"/>
    </source>
</evidence>
<dbReference type="InterPro" id="IPR037191">
    <property type="entry name" value="VPS9_dom_sf"/>
</dbReference>
<dbReference type="SMART" id="SM00167">
    <property type="entry name" value="VPS9"/>
    <property type="match status" value="1"/>
</dbReference>
<feature type="compositionally biased region" description="Polar residues" evidence="1">
    <location>
        <begin position="609"/>
        <end position="634"/>
    </location>
</feature>
<feature type="region of interest" description="Disordered" evidence="1">
    <location>
        <begin position="398"/>
        <end position="453"/>
    </location>
</feature>
<dbReference type="GO" id="GO:0031267">
    <property type="term" value="F:small GTPase binding"/>
    <property type="evidence" value="ECO:0007669"/>
    <property type="project" value="TreeGrafter"/>
</dbReference>
<protein>
    <recommendedName>
        <fullName evidence="2">VPS9 domain-containing protein</fullName>
    </recommendedName>
</protein>
<feature type="domain" description="VPS9" evidence="2">
    <location>
        <begin position="239"/>
        <end position="391"/>
    </location>
</feature>
<dbReference type="GO" id="GO:0016192">
    <property type="term" value="P:vesicle-mediated transport"/>
    <property type="evidence" value="ECO:0007669"/>
    <property type="project" value="InterPro"/>
</dbReference>
<dbReference type="Gene3D" id="1.20.1050.80">
    <property type="entry name" value="VPS9 domain"/>
    <property type="match status" value="1"/>
</dbReference>
<name>A0A1L9VEN3_ASPGL</name>
<dbReference type="PANTHER" id="PTHR23101:SF97">
    <property type="entry name" value="DOMAIN PROTEIN, PUTATIVE (AFU_ORTHOLOGUE AFUA_2G10890)-RELATED"/>
    <property type="match status" value="1"/>
</dbReference>
<feature type="compositionally biased region" description="Polar residues" evidence="1">
    <location>
        <begin position="17"/>
        <end position="30"/>
    </location>
</feature>
<feature type="region of interest" description="Disordered" evidence="1">
    <location>
        <begin position="163"/>
        <end position="196"/>
    </location>
</feature>
<gene>
    <name evidence="3" type="ORF">ASPGLDRAFT_536982</name>
</gene>
<dbReference type="InterPro" id="IPR003123">
    <property type="entry name" value="VPS9"/>
</dbReference>
<feature type="compositionally biased region" description="Low complexity" evidence="1">
    <location>
        <begin position="75"/>
        <end position="88"/>
    </location>
</feature>
<feature type="compositionally biased region" description="Polar residues" evidence="1">
    <location>
        <begin position="38"/>
        <end position="51"/>
    </location>
</feature>
<keyword evidence="4" id="KW-1185">Reference proteome</keyword>
<organism evidence="3 4">
    <name type="scientific">Aspergillus glaucus CBS 516.65</name>
    <dbReference type="NCBI Taxonomy" id="1160497"/>
    <lineage>
        <taxon>Eukaryota</taxon>
        <taxon>Fungi</taxon>
        <taxon>Dikarya</taxon>
        <taxon>Ascomycota</taxon>
        <taxon>Pezizomycotina</taxon>
        <taxon>Eurotiomycetes</taxon>
        <taxon>Eurotiomycetidae</taxon>
        <taxon>Eurotiales</taxon>
        <taxon>Aspergillaceae</taxon>
        <taxon>Aspergillus</taxon>
        <taxon>Aspergillus subgen. Aspergillus</taxon>
    </lineage>
</organism>
<feature type="region of interest" description="Disordered" evidence="1">
    <location>
        <begin position="533"/>
        <end position="694"/>
    </location>
</feature>
<sequence>MSPCPSQQDPEKPRLHTAQSFPRMDSSNASPFARTRARTVQSMVISETVNPESLPLSLVGDNEDQDAGPDIFERGSSSDSGAGDNGQQGDEESVLSSNIQDQPEELPIELASLTDRFVESLSAKVHTSPPTIERVADLFQEFYSRAESHITTHISALASRINREPSPLPQNPRGSAQHKSKDAESTSSRQMLTASEVAEKRKARKFLSYKRVALEEAVERRACEAVYDKIWRHRTTLDEVRDEKLRSKTAALLLVGINLKDLGIDLDISAIDEDKQKEANDYIYVARERLANMNEEKYPLGKLQHLSYAHKAIVDALTKLLPSSSSADEILPTLIYTLITCPPEGISVISNLLFIQRFRSSSKMDGETAYCLTNLEASITFLENVDLSELRADEIQNGQGRADSVPAEHSSQDNSTKEAATSSIAPVFTSSELSKPSDKSASETLPKTQPPASVQQRALNNLFQPPSRMLGAANDAVRNTADQGLKNIGVSLDTSFNFLFGRLKEMQPGRDGNGPTLPKTLAEARRLVAYPISGDTKSLAEEDNASKDPISTDRPPLRHVHSKAEETIIGLVGGRRTPRDRSADSARTQGSSKKSLAAAGSTRDDPSPGASQSSIMSPSTPLGSVRSFSNTLNPLNHIPGMIRNFGRSGFDHPSGGQTPPALPESTKMPPPAQESRPSSSGGPLPKSNPPIQRFLDTQNASGLTIGDVSTLLEDYKRLANILLKQNTNANY</sequence>
<reference evidence="4" key="1">
    <citation type="journal article" date="2017" name="Genome Biol.">
        <title>Comparative genomics reveals high biological diversity and specific adaptations in the industrially and medically important fungal genus Aspergillus.</title>
        <authorList>
            <person name="de Vries R.P."/>
            <person name="Riley R."/>
            <person name="Wiebenga A."/>
            <person name="Aguilar-Osorio G."/>
            <person name="Amillis S."/>
            <person name="Uchima C.A."/>
            <person name="Anderluh G."/>
            <person name="Asadollahi M."/>
            <person name="Askin M."/>
            <person name="Barry K."/>
            <person name="Battaglia E."/>
            <person name="Bayram O."/>
            <person name="Benocci T."/>
            <person name="Braus-Stromeyer S.A."/>
            <person name="Caldana C."/>
            <person name="Canovas D."/>
            <person name="Cerqueira G.C."/>
            <person name="Chen F."/>
            <person name="Chen W."/>
            <person name="Choi C."/>
            <person name="Clum A."/>
            <person name="Dos Santos R.A."/>
            <person name="Damasio A.R."/>
            <person name="Diallinas G."/>
            <person name="Emri T."/>
            <person name="Fekete E."/>
            <person name="Flipphi M."/>
            <person name="Freyberg S."/>
            <person name="Gallo A."/>
            <person name="Gournas C."/>
            <person name="Habgood R."/>
            <person name="Hainaut M."/>
            <person name="Harispe M.L."/>
            <person name="Henrissat B."/>
            <person name="Hilden K.S."/>
            <person name="Hope R."/>
            <person name="Hossain A."/>
            <person name="Karabika E."/>
            <person name="Karaffa L."/>
            <person name="Karanyi Z."/>
            <person name="Krasevec N."/>
            <person name="Kuo A."/>
            <person name="Kusch H."/>
            <person name="LaButti K."/>
            <person name="Lagendijk E.L."/>
            <person name="Lapidus A."/>
            <person name="Levasseur A."/>
            <person name="Lindquist E."/>
            <person name="Lipzen A."/>
            <person name="Logrieco A.F."/>
            <person name="MacCabe A."/>
            <person name="Maekelae M.R."/>
            <person name="Malavazi I."/>
            <person name="Melin P."/>
            <person name="Meyer V."/>
            <person name="Mielnichuk N."/>
            <person name="Miskei M."/>
            <person name="Molnar A.P."/>
            <person name="Mule G."/>
            <person name="Ngan C.Y."/>
            <person name="Orejas M."/>
            <person name="Orosz E."/>
            <person name="Ouedraogo J.P."/>
            <person name="Overkamp K.M."/>
            <person name="Park H.-S."/>
            <person name="Perrone G."/>
            <person name="Piumi F."/>
            <person name="Punt P.J."/>
            <person name="Ram A.F."/>
            <person name="Ramon A."/>
            <person name="Rauscher S."/>
            <person name="Record E."/>
            <person name="Riano-Pachon D.M."/>
            <person name="Robert V."/>
            <person name="Roehrig J."/>
            <person name="Ruller R."/>
            <person name="Salamov A."/>
            <person name="Salih N.S."/>
            <person name="Samson R.A."/>
            <person name="Sandor E."/>
            <person name="Sanguinetti M."/>
            <person name="Schuetze T."/>
            <person name="Sepcic K."/>
            <person name="Shelest E."/>
            <person name="Sherlock G."/>
            <person name="Sophianopoulou V."/>
            <person name="Squina F.M."/>
            <person name="Sun H."/>
            <person name="Susca A."/>
            <person name="Todd R.B."/>
            <person name="Tsang A."/>
            <person name="Unkles S.E."/>
            <person name="van de Wiele N."/>
            <person name="van Rossen-Uffink D."/>
            <person name="Oliveira J.V."/>
            <person name="Vesth T.C."/>
            <person name="Visser J."/>
            <person name="Yu J.-H."/>
            <person name="Zhou M."/>
            <person name="Andersen M.R."/>
            <person name="Archer D.B."/>
            <person name="Baker S.E."/>
            <person name="Benoit I."/>
            <person name="Brakhage A.A."/>
            <person name="Braus G.H."/>
            <person name="Fischer R."/>
            <person name="Frisvad J.C."/>
            <person name="Goldman G.H."/>
            <person name="Houbraken J."/>
            <person name="Oakley B."/>
            <person name="Pocsi I."/>
            <person name="Scazzocchio C."/>
            <person name="Seiboth B."/>
            <person name="vanKuyk P.A."/>
            <person name="Wortman J."/>
            <person name="Dyer P.S."/>
            <person name="Grigoriev I.V."/>
        </authorList>
    </citation>
    <scope>NUCLEOTIDE SEQUENCE [LARGE SCALE GENOMIC DNA]</scope>
    <source>
        <strain evidence="4">CBS 516.65</strain>
    </source>
</reference>
<dbReference type="SUPFAM" id="SSF109993">
    <property type="entry name" value="VPS9 domain"/>
    <property type="match status" value="1"/>
</dbReference>
<evidence type="ECO:0000313" key="4">
    <source>
        <dbReference type="Proteomes" id="UP000184300"/>
    </source>
</evidence>
<feature type="compositionally biased region" description="Polar residues" evidence="1">
    <location>
        <begin position="442"/>
        <end position="453"/>
    </location>
</feature>
<dbReference type="OrthoDB" id="10264848at2759"/>
<dbReference type="RefSeq" id="XP_022399109.1">
    <property type="nucleotide sequence ID" value="XM_022548042.1"/>
</dbReference>
<accession>A0A1L9VEN3</accession>
<dbReference type="GO" id="GO:0005085">
    <property type="term" value="F:guanyl-nucleotide exchange factor activity"/>
    <property type="evidence" value="ECO:0007669"/>
    <property type="project" value="InterPro"/>
</dbReference>
<dbReference type="EMBL" id="KV878902">
    <property type="protein sequence ID" value="OJJ82411.1"/>
    <property type="molecule type" value="Genomic_DNA"/>
</dbReference>